<dbReference type="EMBL" id="BPLR01004558">
    <property type="protein sequence ID" value="GIX95749.1"/>
    <property type="molecule type" value="Genomic_DNA"/>
</dbReference>
<organism evidence="1 2">
    <name type="scientific">Caerostris extrusa</name>
    <name type="common">Bark spider</name>
    <name type="synonym">Caerostris bankana</name>
    <dbReference type="NCBI Taxonomy" id="172846"/>
    <lineage>
        <taxon>Eukaryota</taxon>
        <taxon>Metazoa</taxon>
        <taxon>Ecdysozoa</taxon>
        <taxon>Arthropoda</taxon>
        <taxon>Chelicerata</taxon>
        <taxon>Arachnida</taxon>
        <taxon>Araneae</taxon>
        <taxon>Araneomorphae</taxon>
        <taxon>Entelegynae</taxon>
        <taxon>Araneoidea</taxon>
        <taxon>Araneidae</taxon>
        <taxon>Caerostris</taxon>
    </lineage>
</organism>
<evidence type="ECO:0000313" key="1">
    <source>
        <dbReference type="EMBL" id="GIX95749.1"/>
    </source>
</evidence>
<accession>A0AAV4PGI2</accession>
<evidence type="ECO:0000313" key="2">
    <source>
        <dbReference type="Proteomes" id="UP001054945"/>
    </source>
</evidence>
<dbReference type="AlphaFoldDB" id="A0AAV4PGI2"/>
<protein>
    <submittedName>
        <fullName evidence="1">Uncharacterized protein</fullName>
    </submittedName>
</protein>
<keyword evidence="2" id="KW-1185">Reference proteome</keyword>
<sequence length="112" mass="12630">MVQGRDLHRLVLKGQTWTFASGQSAAPSDGWQSLKSPPDYAGMSGIITSHHPPNPLNGLHNFLNLDYRNYGSRILKKAEKEISRVSSKSFFERQPPRRDLNPSQCLLVLEEI</sequence>
<dbReference type="Proteomes" id="UP001054945">
    <property type="component" value="Unassembled WGS sequence"/>
</dbReference>
<gene>
    <name evidence="1" type="ORF">CEXT_497851</name>
</gene>
<reference evidence="1 2" key="1">
    <citation type="submission" date="2021-06" db="EMBL/GenBank/DDBJ databases">
        <title>Caerostris extrusa draft genome.</title>
        <authorList>
            <person name="Kono N."/>
            <person name="Arakawa K."/>
        </authorList>
    </citation>
    <scope>NUCLEOTIDE SEQUENCE [LARGE SCALE GENOMIC DNA]</scope>
</reference>
<proteinExistence type="predicted"/>
<name>A0AAV4PGI2_CAEEX</name>
<comment type="caution">
    <text evidence="1">The sequence shown here is derived from an EMBL/GenBank/DDBJ whole genome shotgun (WGS) entry which is preliminary data.</text>
</comment>